<dbReference type="PANTHER" id="PTHR11552">
    <property type="entry name" value="GLUCOSE-METHANOL-CHOLINE GMC OXIDOREDUCTASE"/>
    <property type="match status" value="1"/>
</dbReference>
<proteinExistence type="inferred from homology"/>
<evidence type="ECO:0000256" key="1">
    <source>
        <dbReference type="ARBA" id="ARBA00001974"/>
    </source>
</evidence>
<comment type="similarity">
    <text evidence="2">Belongs to the GMC oxidoreductase family.</text>
</comment>
<protein>
    <submittedName>
        <fullName evidence="6">GMC family oxidoreductase N-terminal domain-containing protein</fullName>
    </submittedName>
</protein>
<accession>A0ABV0KUW0</accession>
<gene>
    <name evidence="6" type="ORF">NDI38_31325</name>
</gene>
<evidence type="ECO:0000256" key="2">
    <source>
        <dbReference type="ARBA" id="ARBA00010790"/>
    </source>
</evidence>
<keyword evidence="7" id="KW-1185">Reference proteome</keyword>
<dbReference type="EMBL" id="JAMPLM010000106">
    <property type="protein sequence ID" value="MEP1062863.1"/>
    <property type="molecule type" value="Genomic_DNA"/>
</dbReference>
<keyword evidence="4" id="KW-0274">FAD</keyword>
<evidence type="ECO:0000256" key="4">
    <source>
        <dbReference type="ARBA" id="ARBA00022827"/>
    </source>
</evidence>
<dbReference type="Gene3D" id="3.50.50.60">
    <property type="entry name" value="FAD/NAD(P)-binding domain"/>
    <property type="match status" value="1"/>
</dbReference>
<dbReference type="PROSITE" id="PS00624">
    <property type="entry name" value="GMC_OXRED_2"/>
    <property type="match status" value="1"/>
</dbReference>
<dbReference type="Pfam" id="PF00732">
    <property type="entry name" value="GMC_oxred_N"/>
    <property type="match status" value="1"/>
</dbReference>
<evidence type="ECO:0000313" key="6">
    <source>
        <dbReference type="EMBL" id="MEP1062863.1"/>
    </source>
</evidence>
<dbReference type="InterPro" id="IPR012132">
    <property type="entry name" value="GMC_OxRdtase"/>
</dbReference>
<dbReference type="InterPro" id="IPR036188">
    <property type="entry name" value="FAD/NAD-bd_sf"/>
</dbReference>
<name>A0ABV0KUW0_9CYAN</name>
<reference evidence="6 7" key="1">
    <citation type="submission" date="2022-04" db="EMBL/GenBank/DDBJ databases">
        <title>Positive selection, recombination, and allopatry shape intraspecific diversity of widespread and dominant cyanobacteria.</title>
        <authorList>
            <person name="Wei J."/>
            <person name="Shu W."/>
            <person name="Hu C."/>
        </authorList>
    </citation>
    <scope>NUCLEOTIDE SEQUENCE [LARGE SCALE GENOMIC DNA]</scope>
    <source>
        <strain evidence="6 7">AS-A4</strain>
    </source>
</reference>
<evidence type="ECO:0000313" key="7">
    <source>
        <dbReference type="Proteomes" id="UP001476950"/>
    </source>
</evidence>
<comment type="caution">
    <text evidence="6">The sequence shown here is derived from an EMBL/GenBank/DDBJ whole genome shotgun (WGS) entry which is preliminary data.</text>
</comment>
<evidence type="ECO:0000256" key="3">
    <source>
        <dbReference type="ARBA" id="ARBA00022630"/>
    </source>
</evidence>
<comment type="cofactor">
    <cofactor evidence="1">
        <name>FAD</name>
        <dbReference type="ChEBI" id="CHEBI:57692"/>
    </cofactor>
</comment>
<sequence>MNLLGDAVRARPNLTIRDETLVDAVLVEHGQAQGVRLAGGAIILAGEIILSAGTYVSPAILMRSGIGSSDASRRCLDLA</sequence>
<dbReference type="RefSeq" id="WP_190448538.1">
    <property type="nucleotide sequence ID" value="NZ_JAMPLM010000106.1"/>
</dbReference>
<dbReference type="InterPro" id="IPR000172">
    <property type="entry name" value="GMC_OxRdtase_N"/>
</dbReference>
<dbReference type="SUPFAM" id="SSF51905">
    <property type="entry name" value="FAD/NAD(P)-binding domain"/>
    <property type="match status" value="1"/>
</dbReference>
<evidence type="ECO:0000259" key="5">
    <source>
        <dbReference type="PROSITE" id="PS00624"/>
    </source>
</evidence>
<feature type="domain" description="Glucose-methanol-choline oxidoreductase N-terminal" evidence="5">
    <location>
        <begin position="53"/>
        <end position="67"/>
    </location>
</feature>
<dbReference type="Proteomes" id="UP001476950">
    <property type="component" value="Unassembled WGS sequence"/>
</dbReference>
<dbReference type="PANTHER" id="PTHR11552:SF147">
    <property type="entry name" value="CHOLINE DEHYDROGENASE, MITOCHONDRIAL"/>
    <property type="match status" value="1"/>
</dbReference>
<keyword evidence="3" id="KW-0285">Flavoprotein</keyword>
<organism evidence="6 7">
    <name type="scientific">Stenomitos frigidus AS-A4</name>
    <dbReference type="NCBI Taxonomy" id="2933935"/>
    <lineage>
        <taxon>Bacteria</taxon>
        <taxon>Bacillati</taxon>
        <taxon>Cyanobacteriota</taxon>
        <taxon>Cyanophyceae</taxon>
        <taxon>Leptolyngbyales</taxon>
        <taxon>Leptolyngbyaceae</taxon>
        <taxon>Stenomitos</taxon>
    </lineage>
</organism>